<sequence length="381" mass="40066">MTRERRSPATDLDGDEDATDPALVRTALADGDPLPGTDGFAGVVDGTLVRDVLGRRPLFVDADDPDRWSRSPGGLERPRSLPAGHALDGDGERRVWALPDPDPPGDEAALGAVADAVDTSVHAVDPDGLAVAFSGGVDSAVVAAGVPGAPLYVAGFEGAHDVAAARDAAEAMDRDLREVTLSHADLERAVPEIVDATGRRNPMDVAIALPLYLVGERAAADGYDRLAVGQGADELFGGYAKLVDPADDPRVDADTVRGARRETVATLPDQLERDVLALRAAGVEPVAPLLHDRVVAAALALPGHLLVADGERKVALRAAAEGLVPERVRSAEKKAVQYGTYVSRELDRLARQAGFKRRMDDHVGRYVADLCGEEYPTDGDA</sequence>
<feature type="region of interest" description="Disordered" evidence="3">
    <location>
        <begin position="55"/>
        <end position="91"/>
    </location>
</feature>
<dbReference type="InterPro" id="IPR050795">
    <property type="entry name" value="Asn_Synthetase"/>
</dbReference>
<feature type="region of interest" description="Disordered" evidence="3">
    <location>
        <begin position="1"/>
        <end position="20"/>
    </location>
</feature>
<evidence type="ECO:0000256" key="2">
    <source>
        <dbReference type="ARBA" id="ARBA00022840"/>
    </source>
</evidence>
<keyword evidence="1" id="KW-0547">Nucleotide-binding</keyword>
<protein>
    <submittedName>
        <fullName evidence="5">Asparagine synthase C-terminal domain-containing protein</fullName>
    </submittedName>
</protein>
<evidence type="ECO:0000256" key="3">
    <source>
        <dbReference type="SAM" id="MobiDB-lite"/>
    </source>
</evidence>
<dbReference type="AlphaFoldDB" id="A0ABD5MGY2"/>
<organism evidence="5 6">
    <name type="scientific">Halobaculum roseum</name>
    <dbReference type="NCBI Taxonomy" id="2175149"/>
    <lineage>
        <taxon>Archaea</taxon>
        <taxon>Methanobacteriati</taxon>
        <taxon>Methanobacteriota</taxon>
        <taxon>Stenosarchaea group</taxon>
        <taxon>Halobacteria</taxon>
        <taxon>Halobacteriales</taxon>
        <taxon>Haloferacaceae</taxon>
        <taxon>Halobaculum</taxon>
    </lineage>
</organism>
<feature type="domain" description="Asparagine synthetase" evidence="4">
    <location>
        <begin position="261"/>
        <end position="354"/>
    </location>
</feature>
<evidence type="ECO:0000259" key="4">
    <source>
        <dbReference type="Pfam" id="PF00733"/>
    </source>
</evidence>
<keyword evidence="2" id="KW-0067">ATP-binding</keyword>
<dbReference type="GeneID" id="67209375"/>
<dbReference type="Proteomes" id="UP001589595">
    <property type="component" value="Unassembled WGS sequence"/>
</dbReference>
<feature type="domain" description="Asparagine synthetase" evidence="4">
    <location>
        <begin position="114"/>
        <end position="243"/>
    </location>
</feature>
<accession>A0ABD5MGY2</accession>
<evidence type="ECO:0000313" key="6">
    <source>
        <dbReference type="Proteomes" id="UP001589595"/>
    </source>
</evidence>
<reference evidence="5" key="1">
    <citation type="submission" date="2024-09" db="EMBL/GenBank/DDBJ databases">
        <authorList>
            <person name="Sun Q."/>
        </authorList>
    </citation>
    <scope>NUCLEOTIDE SEQUENCE [LARGE SCALE GENOMIC DNA]</scope>
    <source>
        <strain evidence="5">JCM 31273</strain>
    </source>
</reference>
<dbReference type="Pfam" id="PF00733">
    <property type="entry name" value="Asn_synthase"/>
    <property type="match status" value="2"/>
</dbReference>
<keyword evidence="6" id="KW-1185">Reference proteome</keyword>
<dbReference type="PANTHER" id="PTHR11772">
    <property type="entry name" value="ASPARAGINE SYNTHETASE"/>
    <property type="match status" value="1"/>
</dbReference>
<dbReference type="PANTHER" id="PTHR11772:SF2">
    <property type="entry name" value="ASPARAGINE SYNTHETASE [GLUTAMINE-HYDROLYZING]"/>
    <property type="match status" value="1"/>
</dbReference>
<dbReference type="InterPro" id="IPR014729">
    <property type="entry name" value="Rossmann-like_a/b/a_fold"/>
</dbReference>
<evidence type="ECO:0000313" key="5">
    <source>
        <dbReference type="EMBL" id="MFB9823088.1"/>
    </source>
</evidence>
<proteinExistence type="predicted"/>
<dbReference type="Gene3D" id="3.40.50.620">
    <property type="entry name" value="HUPs"/>
    <property type="match status" value="1"/>
</dbReference>
<name>A0ABD5MGY2_9EURY</name>
<dbReference type="CDD" id="cd01991">
    <property type="entry name" value="Asn_synthase_B_C"/>
    <property type="match status" value="1"/>
</dbReference>
<comment type="caution">
    <text evidence="5">The sequence shown here is derived from an EMBL/GenBank/DDBJ whole genome shotgun (WGS) entry which is preliminary data.</text>
</comment>
<gene>
    <name evidence="5" type="ORF">ACFFOL_02640</name>
</gene>
<dbReference type="RefSeq" id="WP_222922158.1">
    <property type="nucleotide sequence ID" value="NZ_CP082286.1"/>
</dbReference>
<evidence type="ECO:0000256" key="1">
    <source>
        <dbReference type="ARBA" id="ARBA00022741"/>
    </source>
</evidence>
<dbReference type="GO" id="GO:0005524">
    <property type="term" value="F:ATP binding"/>
    <property type="evidence" value="ECO:0007669"/>
    <property type="project" value="UniProtKB-KW"/>
</dbReference>
<dbReference type="SUPFAM" id="SSF52402">
    <property type="entry name" value="Adenine nucleotide alpha hydrolases-like"/>
    <property type="match status" value="1"/>
</dbReference>
<dbReference type="InterPro" id="IPR001962">
    <property type="entry name" value="Asn_synthase"/>
</dbReference>
<dbReference type="EMBL" id="JBHMAJ010000001">
    <property type="protein sequence ID" value="MFB9823088.1"/>
    <property type="molecule type" value="Genomic_DNA"/>
</dbReference>